<dbReference type="PANTHER" id="PTHR24148">
    <property type="entry name" value="ANKYRIN REPEAT DOMAIN-CONTAINING PROTEIN 39 HOMOLOG-RELATED"/>
    <property type="match status" value="1"/>
</dbReference>
<dbReference type="GeneID" id="54550043"/>
<dbReference type="InterPro" id="IPR010730">
    <property type="entry name" value="HET"/>
</dbReference>
<evidence type="ECO:0000259" key="1">
    <source>
        <dbReference type="Pfam" id="PF06985"/>
    </source>
</evidence>
<dbReference type="PANTHER" id="PTHR24148:SF64">
    <property type="entry name" value="HETEROKARYON INCOMPATIBILITY DOMAIN-CONTAINING PROTEIN"/>
    <property type="match status" value="1"/>
</dbReference>
<dbReference type="Proteomes" id="UP000800097">
    <property type="component" value="Unassembled WGS sequence"/>
</dbReference>
<dbReference type="Pfam" id="PF26639">
    <property type="entry name" value="Het-6_barrel"/>
    <property type="match status" value="1"/>
</dbReference>
<gene>
    <name evidence="2" type="ORF">EI97DRAFT_415775</name>
</gene>
<feature type="domain" description="Heterokaryon incompatibility" evidence="1">
    <location>
        <begin position="50"/>
        <end position="214"/>
    </location>
</feature>
<reference evidence="2" key="1">
    <citation type="journal article" date="2020" name="Stud. Mycol.">
        <title>101 Dothideomycetes genomes: a test case for predicting lifestyles and emergence of pathogens.</title>
        <authorList>
            <person name="Haridas S."/>
            <person name="Albert R."/>
            <person name="Binder M."/>
            <person name="Bloem J."/>
            <person name="Labutti K."/>
            <person name="Salamov A."/>
            <person name="Andreopoulos B."/>
            <person name="Baker S."/>
            <person name="Barry K."/>
            <person name="Bills G."/>
            <person name="Bluhm B."/>
            <person name="Cannon C."/>
            <person name="Castanera R."/>
            <person name="Culley D."/>
            <person name="Daum C."/>
            <person name="Ezra D."/>
            <person name="Gonzalez J."/>
            <person name="Henrissat B."/>
            <person name="Kuo A."/>
            <person name="Liang C."/>
            <person name="Lipzen A."/>
            <person name="Lutzoni F."/>
            <person name="Magnuson J."/>
            <person name="Mondo S."/>
            <person name="Nolan M."/>
            <person name="Ohm R."/>
            <person name="Pangilinan J."/>
            <person name="Park H.-J."/>
            <person name="Ramirez L."/>
            <person name="Alfaro M."/>
            <person name="Sun H."/>
            <person name="Tritt A."/>
            <person name="Yoshinaga Y."/>
            <person name="Zwiers L.-H."/>
            <person name="Turgeon B."/>
            <person name="Goodwin S."/>
            <person name="Spatafora J."/>
            <person name="Crous P."/>
            <person name="Grigoriev I."/>
        </authorList>
    </citation>
    <scope>NUCLEOTIDE SEQUENCE</scope>
    <source>
        <strain evidence="2">CBS 379.55</strain>
    </source>
</reference>
<dbReference type="EMBL" id="ML986489">
    <property type="protein sequence ID" value="KAF2277967.1"/>
    <property type="molecule type" value="Genomic_DNA"/>
</dbReference>
<dbReference type="Pfam" id="PF06985">
    <property type="entry name" value="HET"/>
    <property type="match status" value="1"/>
</dbReference>
<proteinExistence type="predicted"/>
<dbReference type="OrthoDB" id="3548654at2759"/>
<keyword evidence="3" id="KW-1185">Reference proteome</keyword>
<evidence type="ECO:0000313" key="3">
    <source>
        <dbReference type="Proteomes" id="UP000800097"/>
    </source>
</evidence>
<name>A0A6A6JN69_WESOR</name>
<evidence type="ECO:0000313" key="2">
    <source>
        <dbReference type="EMBL" id="KAF2277967.1"/>
    </source>
</evidence>
<protein>
    <submittedName>
        <fullName evidence="2">HET-domain-containing protein</fullName>
    </submittedName>
</protein>
<dbReference type="RefSeq" id="XP_033655506.1">
    <property type="nucleotide sequence ID" value="XM_033796868.1"/>
</dbReference>
<dbReference type="InterPro" id="IPR052895">
    <property type="entry name" value="HetReg/Transcr_Mod"/>
</dbReference>
<dbReference type="AlphaFoldDB" id="A0A6A6JN69"/>
<organism evidence="2 3">
    <name type="scientific">Westerdykella ornata</name>
    <dbReference type="NCBI Taxonomy" id="318751"/>
    <lineage>
        <taxon>Eukaryota</taxon>
        <taxon>Fungi</taxon>
        <taxon>Dikarya</taxon>
        <taxon>Ascomycota</taxon>
        <taxon>Pezizomycotina</taxon>
        <taxon>Dothideomycetes</taxon>
        <taxon>Pleosporomycetidae</taxon>
        <taxon>Pleosporales</taxon>
        <taxon>Sporormiaceae</taxon>
        <taxon>Westerdykella</taxon>
    </lineage>
</organism>
<accession>A0A6A6JN69</accession>
<sequence>MAKSASYSYTPLHSDRHIRLLQIISSGDPVPSKYRIVQRALSDGDDELEFEAVSYTWGDPSPFGSLVLEGNEGGSIGLTKNLTEALPFLSERSETKLLWIDQICINQNDAAEKGKQVALMTDIYKAASRVIVWLGPEDEDCHVCKEWLVALESMLNNLPNSEILNRSSTTYNPDRRWVVLRQTFSSPDTSPHFAPSIRRFFTRPWFTRGWIVQEFLLARRVLFLTGTLTLTLADLEDLHAIPPPTPTGPDDYTHSYEHLINLKKHPFTDPQPLRFLRLMYLAASEFRTSHLGDSLYAFLGMIPEARFTPDYSTSLRSNFTRFAAALAARFGSLDFLSMWGANLDCLVPITPKELLGFPSWVPSFWWVPLGAPFRLAVGGCRMVRGDVGWCAAGGWKHVHVQNEEVGGEEGAGTTGRLRVRGRIVDFVDAVVSKVRFQRYWDVDDGYLDGLVDGIKEELGGLEGWTRREMVAFLNVVAWNGVVPEETVDVVLGEGRQEVRESVPQAQETKHSLGLALSMGRGRRFMRTSKGKLGLAPAIGTKARNGEVRGSPIVILHGCSVPVILERVVDGGEGEGSDVWRLVGDCYVEGMMHGEVVEWEEEAADEFVLV</sequence>